<gene>
    <name evidence="1" type="ORF">L2E82_13640</name>
</gene>
<dbReference type="EMBL" id="CM042011">
    <property type="protein sequence ID" value="KAI3763646.1"/>
    <property type="molecule type" value="Genomic_DNA"/>
</dbReference>
<sequence length="380" mass="42280">MPQPLYSLHLKSEREGVIDDKKVNPIVIENGDFEVEAGWLLVGRTAITGLSATKGRKLEDNENVHFAFLNFDSRVRSNSWISSRAAIAASGIVRFSTKRSGEIGRLPMEWSKCLISLVNSKKGRALGRCLAAPLRKEFTEKILPPPPSKKPVKIKSMKVLRMCALEVLSAAHRLEHYLIQSSHLKNDKNGVGSYSVDFYQAFEPPVDMSQDDENCEHLDDGSSGDDHSGDRDLCCESASVTGREHSTKCVEVCDGHELIRGGWQVSGPPMDLNDPRLLEIVEPERQFLEAEYQDINASNASGAAFCRSSVLVLMAFLLLRHAITEPESVGDGDEDTKITYGLSFLEAFSKMVLKSFPREDRTNTAIEIHLTFGSLWWLIL</sequence>
<evidence type="ECO:0000313" key="2">
    <source>
        <dbReference type="Proteomes" id="UP001055811"/>
    </source>
</evidence>
<evidence type="ECO:0000313" key="1">
    <source>
        <dbReference type="EMBL" id="KAI3763646.1"/>
    </source>
</evidence>
<comment type="caution">
    <text evidence="1">The sequence shown here is derived from an EMBL/GenBank/DDBJ whole genome shotgun (WGS) entry which is preliminary data.</text>
</comment>
<dbReference type="Proteomes" id="UP001055811">
    <property type="component" value="Linkage Group LG03"/>
</dbReference>
<proteinExistence type="predicted"/>
<organism evidence="1 2">
    <name type="scientific">Cichorium intybus</name>
    <name type="common">Chicory</name>
    <dbReference type="NCBI Taxonomy" id="13427"/>
    <lineage>
        <taxon>Eukaryota</taxon>
        <taxon>Viridiplantae</taxon>
        <taxon>Streptophyta</taxon>
        <taxon>Embryophyta</taxon>
        <taxon>Tracheophyta</taxon>
        <taxon>Spermatophyta</taxon>
        <taxon>Magnoliopsida</taxon>
        <taxon>eudicotyledons</taxon>
        <taxon>Gunneridae</taxon>
        <taxon>Pentapetalae</taxon>
        <taxon>asterids</taxon>
        <taxon>campanulids</taxon>
        <taxon>Asterales</taxon>
        <taxon>Asteraceae</taxon>
        <taxon>Cichorioideae</taxon>
        <taxon>Cichorieae</taxon>
        <taxon>Cichoriinae</taxon>
        <taxon>Cichorium</taxon>
    </lineage>
</organism>
<reference evidence="1 2" key="2">
    <citation type="journal article" date="2022" name="Mol. Ecol. Resour.">
        <title>The genomes of chicory, endive, great burdock and yacon provide insights into Asteraceae paleo-polyploidization history and plant inulin production.</title>
        <authorList>
            <person name="Fan W."/>
            <person name="Wang S."/>
            <person name="Wang H."/>
            <person name="Wang A."/>
            <person name="Jiang F."/>
            <person name="Liu H."/>
            <person name="Zhao H."/>
            <person name="Xu D."/>
            <person name="Zhang Y."/>
        </authorList>
    </citation>
    <scope>NUCLEOTIDE SEQUENCE [LARGE SCALE GENOMIC DNA]</scope>
    <source>
        <strain evidence="2">cv. Punajuju</strain>
        <tissue evidence="1">Leaves</tissue>
    </source>
</reference>
<protein>
    <submittedName>
        <fullName evidence="1">Uncharacterized protein</fullName>
    </submittedName>
</protein>
<accession>A0ACB9EYZ5</accession>
<name>A0ACB9EYZ5_CICIN</name>
<reference evidence="2" key="1">
    <citation type="journal article" date="2022" name="Mol. Ecol. Resour.">
        <title>The genomes of chicory, endive, great burdock and yacon provide insights into Asteraceae palaeo-polyploidization history and plant inulin production.</title>
        <authorList>
            <person name="Fan W."/>
            <person name="Wang S."/>
            <person name="Wang H."/>
            <person name="Wang A."/>
            <person name="Jiang F."/>
            <person name="Liu H."/>
            <person name="Zhao H."/>
            <person name="Xu D."/>
            <person name="Zhang Y."/>
        </authorList>
    </citation>
    <scope>NUCLEOTIDE SEQUENCE [LARGE SCALE GENOMIC DNA]</scope>
    <source>
        <strain evidence="2">cv. Punajuju</strain>
    </source>
</reference>
<keyword evidence="2" id="KW-1185">Reference proteome</keyword>